<evidence type="ECO:0000256" key="4">
    <source>
        <dbReference type="ARBA" id="ARBA00022698"/>
    </source>
</evidence>
<dbReference type="InterPro" id="IPR023333">
    <property type="entry name" value="Proteasome_suB-type"/>
</dbReference>
<dbReference type="CDD" id="cd03763">
    <property type="entry name" value="proteasome_beta_type_7"/>
    <property type="match status" value="1"/>
</dbReference>
<dbReference type="InterPro" id="IPR029055">
    <property type="entry name" value="Ntn_hydrolases_N"/>
</dbReference>
<dbReference type="FunFam" id="3.60.20.10:FF:000005">
    <property type="entry name" value="Proteasome subunit beta type-2"/>
    <property type="match status" value="1"/>
</dbReference>
<comment type="subcellular location">
    <subcellularLocation>
        <location evidence="11">Cytoplasm</location>
    </subcellularLocation>
    <subcellularLocation>
        <location evidence="11">Nucleus</location>
    </subcellularLocation>
</comment>
<comment type="catalytic activity">
    <reaction evidence="1">
        <text>Cleavage of peptide bonds with very broad specificity.</text>
        <dbReference type="EC" id="3.4.25.1"/>
    </reaction>
</comment>
<evidence type="ECO:0000256" key="11">
    <source>
        <dbReference type="RuleBase" id="RU004203"/>
    </source>
</evidence>
<dbReference type="PANTHER" id="PTHR32194:SF4">
    <property type="entry name" value="PROTEASOME SUBUNIT BETA TYPE-7"/>
    <property type="match status" value="1"/>
</dbReference>
<organism evidence="13">
    <name type="scientific">Menopon gallinae</name>
    <name type="common">poultry shaft louse</name>
    <dbReference type="NCBI Taxonomy" id="328185"/>
    <lineage>
        <taxon>Eukaryota</taxon>
        <taxon>Metazoa</taxon>
        <taxon>Ecdysozoa</taxon>
        <taxon>Arthropoda</taxon>
        <taxon>Hexapoda</taxon>
        <taxon>Insecta</taxon>
        <taxon>Pterygota</taxon>
        <taxon>Neoptera</taxon>
        <taxon>Paraneoptera</taxon>
        <taxon>Psocodea</taxon>
        <taxon>Troctomorpha</taxon>
        <taxon>Phthiraptera</taxon>
        <taxon>Amblycera</taxon>
        <taxon>Menoponidae</taxon>
        <taxon>Menopon</taxon>
    </lineage>
</organism>
<evidence type="ECO:0000256" key="6">
    <source>
        <dbReference type="ARBA" id="ARBA00022942"/>
    </source>
</evidence>
<dbReference type="Pfam" id="PF12465">
    <property type="entry name" value="Pr_beta_C"/>
    <property type="match status" value="1"/>
</dbReference>
<keyword evidence="7 11" id="KW-0539">Nucleus</keyword>
<evidence type="ECO:0000256" key="5">
    <source>
        <dbReference type="ARBA" id="ARBA00022801"/>
    </source>
</evidence>
<evidence type="ECO:0000256" key="8">
    <source>
        <dbReference type="ARBA" id="ARBA00024953"/>
    </source>
</evidence>
<evidence type="ECO:0000259" key="12">
    <source>
        <dbReference type="Pfam" id="PF12465"/>
    </source>
</evidence>
<comment type="function">
    <text evidence="8">Non-catalytic component of the proteasome, a multicatalytic proteinase complex which is characterized by its ability to cleave peptides with Arg, Phe, Tyr, Leu, and Glu adjacent to the leaving group at neutral or slightly basic pH. The proteasome has an ATP-dependent proteolytic activity.</text>
</comment>
<dbReference type="PANTHER" id="PTHR32194">
    <property type="entry name" value="METALLOPROTEASE TLDD"/>
    <property type="match status" value="1"/>
</dbReference>
<evidence type="ECO:0000256" key="7">
    <source>
        <dbReference type="ARBA" id="ARBA00023242"/>
    </source>
</evidence>
<keyword evidence="4" id="KW-0888">Threonine protease</keyword>
<evidence type="ECO:0000256" key="1">
    <source>
        <dbReference type="ARBA" id="ARBA00001198"/>
    </source>
</evidence>
<keyword evidence="6 11" id="KW-0647">Proteasome</keyword>
<dbReference type="GO" id="GO:0005634">
    <property type="term" value="C:nucleus"/>
    <property type="evidence" value="ECO:0007669"/>
    <property type="project" value="UniProtKB-SubCell"/>
</dbReference>
<keyword evidence="5" id="KW-0378">Hydrolase</keyword>
<dbReference type="Pfam" id="PF00227">
    <property type="entry name" value="Proteasome"/>
    <property type="match status" value="1"/>
</dbReference>
<protein>
    <recommendedName>
        <fullName evidence="11">Proteasome subunit beta</fullName>
    </recommendedName>
</protein>
<evidence type="ECO:0000313" key="13">
    <source>
        <dbReference type="EMBL" id="KAL0273637.1"/>
    </source>
</evidence>
<reference evidence="13" key="1">
    <citation type="journal article" date="2024" name="Gigascience">
        <title>Chromosome-level genome of the poultry shaft louse Menopon gallinae provides insight into the host-switching and adaptive evolution of parasitic lice.</title>
        <authorList>
            <person name="Xu Y."/>
            <person name="Ma L."/>
            <person name="Liu S."/>
            <person name="Liang Y."/>
            <person name="Liu Q."/>
            <person name="He Z."/>
            <person name="Tian L."/>
            <person name="Duan Y."/>
            <person name="Cai W."/>
            <person name="Li H."/>
            <person name="Song F."/>
        </authorList>
    </citation>
    <scope>NUCLEOTIDE SEQUENCE</scope>
    <source>
        <strain evidence="13">Cailab_2023a</strain>
    </source>
</reference>
<dbReference type="AlphaFoldDB" id="A0AAW2HW39"/>
<dbReference type="EMBL" id="JARGDH010000003">
    <property type="protein sequence ID" value="KAL0273637.1"/>
    <property type="molecule type" value="Genomic_DNA"/>
</dbReference>
<keyword evidence="2 11" id="KW-0963">Cytoplasm</keyword>
<dbReference type="GO" id="GO:0004298">
    <property type="term" value="F:threonine-type endopeptidase activity"/>
    <property type="evidence" value="ECO:0007669"/>
    <property type="project" value="UniProtKB-KW"/>
</dbReference>
<dbReference type="InterPro" id="IPR024689">
    <property type="entry name" value="Proteasome_bsu_C"/>
</dbReference>
<dbReference type="InterPro" id="IPR016050">
    <property type="entry name" value="Proteasome_bsu_CS"/>
</dbReference>
<dbReference type="Gene3D" id="3.60.20.10">
    <property type="entry name" value="Glutamine Phosphoribosylpyrophosphate, subunit 1, domain 1"/>
    <property type="match status" value="1"/>
</dbReference>
<dbReference type="PROSITE" id="PS00854">
    <property type="entry name" value="PROTEASOME_BETA_1"/>
    <property type="match status" value="1"/>
</dbReference>
<dbReference type="GO" id="GO:0005737">
    <property type="term" value="C:cytoplasm"/>
    <property type="evidence" value="ECO:0007669"/>
    <property type="project" value="UniProtKB-SubCell"/>
</dbReference>
<dbReference type="SUPFAM" id="SSF56235">
    <property type="entry name" value="N-terminal nucleophile aminohydrolases (Ntn hydrolases)"/>
    <property type="match status" value="1"/>
</dbReference>
<comment type="subunit">
    <text evidence="9">The 26S proteasome consists of a 20S proteasome core and two 19S regulatory subunits. The 20S proteasome core is composed of 28 subunits that are arranged in four stacked rings, resulting in a barrel-shaped structure. The two end rings are each formed by seven alpha subunits, and the two central rings are each formed by seven beta subunits. The catalytic chamber with the active sites is on the inside of the barrel.</text>
</comment>
<evidence type="ECO:0000256" key="9">
    <source>
        <dbReference type="ARBA" id="ARBA00026071"/>
    </source>
</evidence>
<name>A0AAW2HW39_9NEOP</name>
<comment type="subunit">
    <text evidence="11">Component of the proteasome complex.</text>
</comment>
<evidence type="ECO:0000256" key="2">
    <source>
        <dbReference type="ARBA" id="ARBA00022490"/>
    </source>
</evidence>
<accession>A0AAW2HW39</accession>
<feature type="active site" description="Nucleophile" evidence="10">
    <location>
        <position position="39"/>
    </location>
</feature>
<evidence type="ECO:0000256" key="3">
    <source>
        <dbReference type="ARBA" id="ARBA00022670"/>
    </source>
</evidence>
<evidence type="ECO:0000256" key="10">
    <source>
        <dbReference type="PIRSR" id="PIRSR600243-1"/>
    </source>
</evidence>
<dbReference type="InterPro" id="IPR000243">
    <property type="entry name" value="Pept_T1A_subB"/>
</dbReference>
<dbReference type="PRINTS" id="PR00141">
    <property type="entry name" value="PROTEASOME"/>
</dbReference>
<dbReference type="GO" id="GO:0005839">
    <property type="term" value="C:proteasome core complex"/>
    <property type="evidence" value="ECO:0007669"/>
    <property type="project" value="InterPro"/>
</dbReference>
<sequence>MALPVGAVHVPGFNFENYVRNKNLEAMGFKFPKATKTGTTIVGLTYKDGVILGADTRATEGSIQSDKNCSKIHYICDNIYCCGAGTAADTEMTTQMISSQLKLHRLNTGREVPVVTANRILKQLLFRYQGHIGAALVLGGVDYSGAHIYCIHPHGSTAKLPYATMGSGSLAAMAVFESKWRPNLGEEEGKRIVSEAIQAGIFNDLGSGGNVDVCVIRKGSVDYIRPFLQPNAKGKRQNSYRFKDGTTPVLTSRIVPIVTEESVKHLNVESMDVSS</sequence>
<dbReference type="GO" id="GO:0051603">
    <property type="term" value="P:proteolysis involved in protein catabolic process"/>
    <property type="evidence" value="ECO:0007669"/>
    <property type="project" value="InterPro"/>
</dbReference>
<comment type="caution">
    <text evidence="13">The sequence shown here is derived from an EMBL/GenBank/DDBJ whole genome shotgun (WGS) entry which is preliminary data.</text>
</comment>
<proteinExistence type="inferred from homology"/>
<keyword evidence="3" id="KW-0645">Protease</keyword>
<comment type="function">
    <text evidence="11">Component of the proteasome, a multicatalytic proteinase complex which is characterized by its ability to cleave peptides with Arg, Phe, Tyr, Leu, and Glu adjacent to the leaving group at neutral or slightly basic pH. The proteasome has an ATP-dependent proteolytic activity.</text>
</comment>
<gene>
    <name evidence="13" type="ORF">PYX00_006265</name>
</gene>
<dbReference type="InterPro" id="IPR001353">
    <property type="entry name" value="Proteasome_sua/b"/>
</dbReference>
<dbReference type="PROSITE" id="PS51476">
    <property type="entry name" value="PROTEASOME_BETA_2"/>
    <property type="match status" value="1"/>
</dbReference>
<comment type="similarity">
    <text evidence="11">Belongs to the peptidase T1B family.</text>
</comment>
<feature type="domain" description="Proteasome beta subunit C-terminal" evidence="12">
    <location>
        <begin position="230"/>
        <end position="263"/>
    </location>
</feature>